<organism evidence="2 3">
    <name type="scientific">Romanomermis culicivorax</name>
    <name type="common">Nematode worm</name>
    <dbReference type="NCBI Taxonomy" id="13658"/>
    <lineage>
        <taxon>Eukaryota</taxon>
        <taxon>Metazoa</taxon>
        <taxon>Ecdysozoa</taxon>
        <taxon>Nematoda</taxon>
        <taxon>Enoplea</taxon>
        <taxon>Dorylaimia</taxon>
        <taxon>Mermithida</taxon>
        <taxon>Mermithoidea</taxon>
        <taxon>Mermithidae</taxon>
        <taxon>Romanomermis</taxon>
    </lineage>
</organism>
<feature type="transmembrane region" description="Helical" evidence="1">
    <location>
        <begin position="182"/>
        <end position="206"/>
    </location>
</feature>
<sequence>MIMKVEVCSSLFFPAASQMFICSLLLATCLFYNDHFVSCSSKNYSNDDYDHFVTARFRRSLPAERTDTGAAKSNQSKIIENALTGGYLGYEGGRKSQRIAVKSENESSMVVFNRKYFFGRRNYVQVGKADDYETCIYKIPYDSLMDFTYEDTNEPVTEILYHCKRDDSERCCDGLDCCPKPLPLWVLLLSIFIVIILAIALICCITRNINCDKCTRRNA</sequence>
<keyword evidence="2" id="KW-1185">Reference proteome</keyword>
<evidence type="ECO:0000313" key="2">
    <source>
        <dbReference type="Proteomes" id="UP000887565"/>
    </source>
</evidence>
<dbReference type="WBParaSite" id="nRc.2.0.1.t21460-RA">
    <property type="protein sequence ID" value="nRc.2.0.1.t21460-RA"/>
    <property type="gene ID" value="nRc.2.0.1.g21460"/>
</dbReference>
<keyword evidence="1" id="KW-0472">Membrane</keyword>
<dbReference type="PANTHER" id="PTHR47520">
    <property type="entry name" value="CX DOMAIN-CONTAINING PROTEIN-RELATED"/>
    <property type="match status" value="1"/>
</dbReference>
<dbReference type="AlphaFoldDB" id="A0A915J5P8"/>
<name>A0A915J5P8_ROMCU</name>
<protein>
    <submittedName>
        <fullName evidence="3">CX domain-containing protein</fullName>
    </submittedName>
</protein>
<reference evidence="3" key="1">
    <citation type="submission" date="2022-11" db="UniProtKB">
        <authorList>
            <consortium name="WormBaseParasite"/>
        </authorList>
    </citation>
    <scope>IDENTIFICATION</scope>
</reference>
<keyword evidence="1" id="KW-0812">Transmembrane</keyword>
<evidence type="ECO:0000256" key="1">
    <source>
        <dbReference type="SAM" id="Phobius"/>
    </source>
</evidence>
<evidence type="ECO:0000313" key="3">
    <source>
        <dbReference type="WBParaSite" id="nRc.2.0.1.t21460-RA"/>
    </source>
</evidence>
<dbReference type="Proteomes" id="UP000887565">
    <property type="component" value="Unplaced"/>
</dbReference>
<accession>A0A915J5P8</accession>
<proteinExistence type="predicted"/>
<keyword evidence="1" id="KW-1133">Transmembrane helix</keyword>